<dbReference type="Pfam" id="PF14602">
    <property type="entry name" value="Hexapep_2"/>
    <property type="match status" value="1"/>
</dbReference>
<reference evidence="5 6" key="1">
    <citation type="submission" date="2017-07" db="EMBL/GenBank/DDBJ databases">
        <title>Genome sequence of the Sordaria macrospora wild type strain R19027.</title>
        <authorList>
            <person name="Nowrousian M."/>
            <person name="Teichert I."/>
            <person name="Kueck U."/>
        </authorList>
    </citation>
    <scope>NUCLEOTIDE SEQUENCE [LARGE SCALE GENOMIC DNA]</scope>
    <source>
        <strain evidence="5 6">R19027</strain>
        <tissue evidence="5">Mycelium</tissue>
    </source>
</reference>
<evidence type="ECO:0000259" key="4">
    <source>
        <dbReference type="SMART" id="SM01266"/>
    </source>
</evidence>
<sequence>MSSSSPAFRPDPSNPSDCAENHRRMLAGELYYCWTPDLVQGRARCKSAMLKYNTEAANGETTRRRAAELLMELLQDPTPLPPKLDDEEEDAAQFSDFPYIDTPIKMDYGSNVRLGKGVYLNSNCTLLDVCPITIGARTLIGPNVNFYSATHPIDPITRNGMRGPELGKPITVGEDCWFGGSVVVLPGVTIGRGVVVGAGSVVTKDVEDFVVVAGNPARVVKRLDVEREKYEAMVEENKARGH</sequence>
<dbReference type="InterPro" id="IPR001451">
    <property type="entry name" value="Hexapep"/>
</dbReference>
<dbReference type="OMA" id="FYSGTHP"/>
<dbReference type="Pfam" id="PF12464">
    <property type="entry name" value="Mac"/>
    <property type="match status" value="1"/>
</dbReference>
<dbReference type="GO" id="GO:0008374">
    <property type="term" value="F:O-acyltransferase activity"/>
    <property type="evidence" value="ECO:0007669"/>
    <property type="project" value="TreeGrafter"/>
</dbReference>
<dbReference type="SUPFAM" id="SSF51161">
    <property type="entry name" value="Trimeric LpxA-like enzymes"/>
    <property type="match status" value="1"/>
</dbReference>
<proteinExistence type="inferred from homology"/>
<dbReference type="InterPro" id="IPR011004">
    <property type="entry name" value="Trimer_LpxA-like_sf"/>
</dbReference>
<dbReference type="AlphaFoldDB" id="A0A8S8ZKL0"/>
<evidence type="ECO:0000256" key="2">
    <source>
        <dbReference type="ARBA" id="ARBA00022679"/>
    </source>
</evidence>
<dbReference type="CDD" id="cd03357">
    <property type="entry name" value="LbH_MAT_GAT"/>
    <property type="match status" value="1"/>
</dbReference>
<feature type="domain" description="Maltose/galactoside acetyltransferase" evidence="4">
    <location>
        <begin position="22"/>
        <end position="79"/>
    </location>
</feature>
<evidence type="ECO:0000313" key="6">
    <source>
        <dbReference type="Proteomes" id="UP000433876"/>
    </source>
</evidence>
<gene>
    <name evidence="5" type="ORF">SMACR_08658</name>
</gene>
<dbReference type="InterPro" id="IPR051159">
    <property type="entry name" value="Hexapeptide_acetyltransf"/>
</dbReference>
<name>A0A8S8ZKL0_SORMA</name>
<dbReference type="GO" id="GO:0016407">
    <property type="term" value="F:acetyltransferase activity"/>
    <property type="evidence" value="ECO:0007669"/>
    <property type="project" value="InterPro"/>
</dbReference>
<dbReference type="Gene3D" id="2.160.10.10">
    <property type="entry name" value="Hexapeptide repeat proteins"/>
    <property type="match status" value="1"/>
</dbReference>
<evidence type="ECO:0000256" key="1">
    <source>
        <dbReference type="ARBA" id="ARBA00007274"/>
    </source>
</evidence>
<dbReference type="PANTHER" id="PTHR23416:SF54">
    <property type="entry name" value="ACETYLTRANSFERASE, CYSE_LACA_LPXA_NODL FAMILY (AFU_ORTHOLOGUE AFUA_2G08430)-RELATED"/>
    <property type="match status" value="1"/>
</dbReference>
<comment type="caution">
    <text evidence="5">The sequence shown here is derived from an EMBL/GenBank/DDBJ whole genome shotgun (WGS) entry which is preliminary data.</text>
</comment>
<keyword evidence="2" id="KW-0808">Transferase</keyword>
<dbReference type="InterPro" id="IPR024688">
    <property type="entry name" value="Mac_dom"/>
</dbReference>
<dbReference type="PANTHER" id="PTHR23416">
    <property type="entry name" value="SIALIC ACID SYNTHASE-RELATED"/>
    <property type="match status" value="1"/>
</dbReference>
<accession>A0A8S8ZKL0</accession>
<evidence type="ECO:0000313" key="5">
    <source>
        <dbReference type="EMBL" id="KAA8629700.1"/>
    </source>
</evidence>
<dbReference type="EMBL" id="NMPR01000126">
    <property type="protein sequence ID" value="KAA8629700.1"/>
    <property type="molecule type" value="Genomic_DNA"/>
</dbReference>
<protein>
    <recommendedName>
        <fullName evidence="4">Maltose/galactoside acetyltransferase domain-containing protein</fullName>
    </recommendedName>
</protein>
<dbReference type="SMART" id="SM01266">
    <property type="entry name" value="Mac"/>
    <property type="match status" value="1"/>
</dbReference>
<organism evidence="5 6">
    <name type="scientific">Sordaria macrospora</name>
    <dbReference type="NCBI Taxonomy" id="5147"/>
    <lineage>
        <taxon>Eukaryota</taxon>
        <taxon>Fungi</taxon>
        <taxon>Dikarya</taxon>
        <taxon>Ascomycota</taxon>
        <taxon>Pezizomycotina</taxon>
        <taxon>Sordariomycetes</taxon>
        <taxon>Sordariomycetidae</taxon>
        <taxon>Sordariales</taxon>
        <taxon>Sordariaceae</taxon>
        <taxon>Sordaria</taxon>
    </lineage>
</organism>
<comment type="similarity">
    <text evidence="1">Belongs to the transferase hexapeptide repeat family.</text>
</comment>
<dbReference type="Proteomes" id="UP000433876">
    <property type="component" value="Unassembled WGS sequence"/>
</dbReference>
<feature type="region of interest" description="Disordered" evidence="3">
    <location>
        <begin position="1"/>
        <end position="20"/>
    </location>
</feature>
<evidence type="ECO:0000256" key="3">
    <source>
        <dbReference type="SAM" id="MobiDB-lite"/>
    </source>
</evidence>
<dbReference type="VEuPathDB" id="FungiDB:SMAC_08658"/>